<keyword evidence="1" id="KW-0732">Signal</keyword>
<comment type="caution">
    <text evidence="2">The sequence shown here is derived from an EMBL/GenBank/DDBJ whole genome shotgun (WGS) entry which is preliminary data.</text>
</comment>
<evidence type="ECO:0000256" key="1">
    <source>
        <dbReference type="SAM" id="SignalP"/>
    </source>
</evidence>
<dbReference type="GeneID" id="34554907"/>
<name>A0A1G4BNU4_9PEZI</name>
<evidence type="ECO:0000313" key="2">
    <source>
        <dbReference type="EMBL" id="OHF02985.1"/>
    </source>
</evidence>
<dbReference type="RefSeq" id="XP_022480123.1">
    <property type="nucleotide sequence ID" value="XM_022613397.1"/>
</dbReference>
<feature type="signal peptide" evidence="1">
    <location>
        <begin position="1"/>
        <end position="17"/>
    </location>
</feature>
<protein>
    <submittedName>
        <fullName evidence="2">Uncharacterized protein</fullName>
    </submittedName>
</protein>
<feature type="chain" id="PRO_5009603120" evidence="1">
    <location>
        <begin position="18"/>
        <end position="186"/>
    </location>
</feature>
<dbReference type="Proteomes" id="UP000176998">
    <property type="component" value="Unassembled WGS sequence"/>
</dbReference>
<proteinExistence type="predicted"/>
<dbReference type="EMBL" id="MJBS01000009">
    <property type="protein sequence ID" value="OHF02985.1"/>
    <property type="molecule type" value="Genomic_DNA"/>
</dbReference>
<gene>
    <name evidence="2" type="ORF">CORC01_01743</name>
</gene>
<accession>A0A1G4BNU4</accession>
<keyword evidence="3" id="KW-1185">Reference proteome</keyword>
<organism evidence="2 3">
    <name type="scientific">Colletotrichum orchidophilum</name>
    <dbReference type="NCBI Taxonomy" id="1209926"/>
    <lineage>
        <taxon>Eukaryota</taxon>
        <taxon>Fungi</taxon>
        <taxon>Dikarya</taxon>
        <taxon>Ascomycota</taxon>
        <taxon>Pezizomycotina</taxon>
        <taxon>Sordariomycetes</taxon>
        <taxon>Hypocreomycetidae</taxon>
        <taxon>Glomerellales</taxon>
        <taxon>Glomerellaceae</taxon>
        <taxon>Colletotrichum</taxon>
    </lineage>
</organism>
<dbReference type="OrthoDB" id="4845240at2759"/>
<evidence type="ECO:0000313" key="3">
    <source>
        <dbReference type="Proteomes" id="UP000176998"/>
    </source>
</evidence>
<dbReference type="AlphaFoldDB" id="A0A1G4BNU4"/>
<sequence length="186" mass="19633">MKFSLLPLALFVAAAQANLVFGGLALFAFTIEIREAAKVVATLDVSVEAALTGDAAAETALIEGTITNAHTDVNRVGVGEAPVFLESDANLSGFGRVATSGPGFAQGAFNYSPPHPLGVGPDRRSTANPHISFNFGARTNAFLDGRTTRITFSNPSINNLRITNPGGKRTKIRLRGQIITRILRLT</sequence>
<reference evidence="2 3" key="1">
    <citation type="submission" date="2016-09" db="EMBL/GenBank/DDBJ databases">
        <authorList>
            <person name="Capua I."/>
            <person name="De Benedictis P."/>
            <person name="Joannis T."/>
            <person name="Lombin L.H."/>
            <person name="Cattoli G."/>
        </authorList>
    </citation>
    <scope>NUCLEOTIDE SEQUENCE [LARGE SCALE GENOMIC DNA]</scope>
    <source>
        <strain evidence="2 3">IMI 309357</strain>
    </source>
</reference>